<gene>
    <name evidence="1" type="ORF">AOG27_09805</name>
</gene>
<accession>A0A0P7ELF7</accession>
<dbReference type="PATRIC" id="fig|570156.3.peg.3031"/>
<dbReference type="EMBL" id="LJTC01000005">
    <property type="protein sequence ID" value="KPM83926.1"/>
    <property type="molecule type" value="Genomic_DNA"/>
</dbReference>
<dbReference type="AlphaFoldDB" id="A0A0P7ELF7"/>
<dbReference type="OrthoDB" id="6228596at2"/>
<reference evidence="1 2" key="1">
    <citation type="submission" date="2015-09" db="EMBL/GenBank/DDBJ databases">
        <title>Draft Genome Sequence of Pseudoalteromonas lipolytica UCD-48B.</title>
        <authorList>
            <person name="Krusor M."/>
            <person name="Coil D.A."/>
            <person name="Lang J.M."/>
            <person name="Eisen J.A."/>
            <person name="Alexiev A."/>
        </authorList>
    </citation>
    <scope>NUCLEOTIDE SEQUENCE [LARGE SCALE GENOMIC DNA]</scope>
    <source>
        <strain evidence="1 2">UCD-48B</strain>
    </source>
</reference>
<organism evidence="1 2">
    <name type="scientific">Pseudoalteromonas lipolytica</name>
    <dbReference type="NCBI Taxonomy" id="570156"/>
    <lineage>
        <taxon>Bacteria</taxon>
        <taxon>Pseudomonadati</taxon>
        <taxon>Pseudomonadota</taxon>
        <taxon>Gammaproteobacteria</taxon>
        <taxon>Alteromonadales</taxon>
        <taxon>Pseudoalteromonadaceae</taxon>
        <taxon>Pseudoalteromonas</taxon>
    </lineage>
</organism>
<proteinExistence type="predicted"/>
<evidence type="ECO:0000313" key="1">
    <source>
        <dbReference type="EMBL" id="KPM83926.1"/>
    </source>
</evidence>
<evidence type="ECO:0000313" key="2">
    <source>
        <dbReference type="Proteomes" id="UP000050378"/>
    </source>
</evidence>
<sequence length="63" mass="7104">MMIEKQIRLPSGQLIGRITDVGNRIEARRTDGVLLGWYCKASDNTRLANGHLYCWGNGVQMLL</sequence>
<dbReference type="Proteomes" id="UP000050378">
    <property type="component" value="Unassembled WGS sequence"/>
</dbReference>
<protein>
    <submittedName>
        <fullName evidence="1">Uncharacterized protein</fullName>
    </submittedName>
</protein>
<dbReference type="RefSeq" id="WP_075594324.1">
    <property type="nucleotide sequence ID" value="NZ_LJTC01000005.1"/>
</dbReference>
<name>A0A0P7ELF7_9GAMM</name>
<comment type="caution">
    <text evidence="1">The sequence shown here is derived from an EMBL/GenBank/DDBJ whole genome shotgun (WGS) entry which is preliminary data.</text>
</comment>